<feature type="region of interest" description="Disordered" evidence="7">
    <location>
        <begin position="226"/>
        <end position="245"/>
    </location>
</feature>
<feature type="region of interest" description="Disordered" evidence="7">
    <location>
        <begin position="80"/>
        <end position="135"/>
    </location>
</feature>
<keyword evidence="6" id="KW-0539">Nucleus</keyword>
<accession>A0AAD6TBB2</accession>
<name>A0AAD6TBB2_9AGAR</name>
<dbReference type="Proteomes" id="UP001218188">
    <property type="component" value="Unassembled WGS sequence"/>
</dbReference>
<keyword evidence="4" id="KW-0238">DNA-binding</keyword>
<evidence type="ECO:0000256" key="6">
    <source>
        <dbReference type="ARBA" id="ARBA00023242"/>
    </source>
</evidence>
<keyword evidence="2" id="KW-0862">Zinc</keyword>
<dbReference type="InterPro" id="IPR050335">
    <property type="entry name" value="ERT1_acuK_gluconeogen_tf"/>
</dbReference>
<dbReference type="GO" id="GO:0000981">
    <property type="term" value="F:DNA-binding transcription factor activity, RNA polymerase II-specific"/>
    <property type="evidence" value="ECO:0007669"/>
    <property type="project" value="InterPro"/>
</dbReference>
<keyword evidence="5" id="KW-0804">Transcription</keyword>
<evidence type="ECO:0000256" key="5">
    <source>
        <dbReference type="ARBA" id="ARBA00023163"/>
    </source>
</evidence>
<dbReference type="PANTHER" id="PTHR47659:SF7">
    <property type="entry name" value="FUNGAL TRANSCRIPTIONAL REGULATORY PROTEIN, N-TERMINAL DOMAIN-CONTAINING PROTEIN"/>
    <property type="match status" value="1"/>
</dbReference>
<evidence type="ECO:0000256" key="2">
    <source>
        <dbReference type="ARBA" id="ARBA00022833"/>
    </source>
</evidence>
<dbReference type="GO" id="GO:0003677">
    <property type="term" value="F:DNA binding"/>
    <property type="evidence" value="ECO:0007669"/>
    <property type="project" value="UniProtKB-KW"/>
</dbReference>
<keyword evidence="10" id="KW-1185">Reference proteome</keyword>
<evidence type="ECO:0000256" key="4">
    <source>
        <dbReference type="ARBA" id="ARBA00023125"/>
    </source>
</evidence>
<dbReference type="CDD" id="cd00067">
    <property type="entry name" value="GAL4"/>
    <property type="match status" value="1"/>
</dbReference>
<keyword evidence="1" id="KW-0479">Metal-binding</keyword>
<dbReference type="InterPro" id="IPR001138">
    <property type="entry name" value="Zn2Cys6_DnaBD"/>
</dbReference>
<evidence type="ECO:0000256" key="7">
    <source>
        <dbReference type="SAM" id="MobiDB-lite"/>
    </source>
</evidence>
<dbReference type="AlphaFoldDB" id="A0AAD6TBB2"/>
<organism evidence="9 10">
    <name type="scientific">Mycena alexandri</name>
    <dbReference type="NCBI Taxonomy" id="1745969"/>
    <lineage>
        <taxon>Eukaryota</taxon>
        <taxon>Fungi</taxon>
        <taxon>Dikarya</taxon>
        <taxon>Basidiomycota</taxon>
        <taxon>Agaricomycotina</taxon>
        <taxon>Agaricomycetes</taxon>
        <taxon>Agaricomycetidae</taxon>
        <taxon>Agaricales</taxon>
        <taxon>Marasmiineae</taxon>
        <taxon>Mycenaceae</taxon>
        <taxon>Mycena</taxon>
    </lineage>
</organism>
<dbReference type="PROSITE" id="PS50048">
    <property type="entry name" value="ZN2_CY6_FUNGAL_2"/>
    <property type="match status" value="1"/>
</dbReference>
<dbReference type="EMBL" id="JARJCM010000010">
    <property type="protein sequence ID" value="KAJ7043369.1"/>
    <property type="molecule type" value="Genomic_DNA"/>
</dbReference>
<evidence type="ECO:0000259" key="8">
    <source>
        <dbReference type="PROSITE" id="PS50048"/>
    </source>
</evidence>
<feature type="domain" description="Zn(2)-C6 fungal-type" evidence="8">
    <location>
        <begin position="46"/>
        <end position="76"/>
    </location>
</feature>
<feature type="region of interest" description="Disordered" evidence="7">
    <location>
        <begin position="1"/>
        <end position="24"/>
    </location>
</feature>
<evidence type="ECO:0000256" key="3">
    <source>
        <dbReference type="ARBA" id="ARBA00023015"/>
    </source>
</evidence>
<keyword evidence="3" id="KW-0805">Transcription regulation</keyword>
<proteinExistence type="predicted"/>
<sequence>MASPRERNGDGIDDLPDSPTNIYPPFPTVLSASQFVRAKRLQVKNACTKCQKACKKCDQARPCLRCVRYGYGVEECLDSQRKERRKGAKRGPYKKRDGKGKHIARSDQGEPESESSPPPSGSPSTDPGADSAPVGYTPPLYAQYPLLPSHKSGEPAYYHQFYLTTAPSNAGPEGEGTTAYPPPPQLFPATFFTAYPPQYSSYVVHTSPEGQMAYASMPYAGSADVQAEPPVLDADGRVPSAARKN</sequence>
<dbReference type="PANTHER" id="PTHR47659">
    <property type="entry name" value="ZN(II)2CYS6 TRANSCRIPTION FACTOR (EUROFUNG)-RELATED"/>
    <property type="match status" value="1"/>
</dbReference>
<feature type="compositionally biased region" description="Basic and acidic residues" evidence="7">
    <location>
        <begin position="1"/>
        <end position="10"/>
    </location>
</feature>
<feature type="compositionally biased region" description="Low complexity" evidence="7">
    <location>
        <begin position="122"/>
        <end position="131"/>
    </location>
</feature>
<evidence type="ECO:0000256" key="1">
    <source>
        <dbReference type="ARBA" id="ARBA00022723"/>
    </source>
</evidence>
<dbReference type="GO" id="GO:0008270">
    <property type="term" value="F:zinc ion binding"/>
    <property type="evidence" value="ECO:0007669"/>
    <property type="project" value="InterPro"/>
</dbReference>
<dbReference type="SMART" id="SM00066">
    <property type="entry name" value="GAL4"/>
    <property type="match status" value="1"/>
</dbReference>
<comment type="caution">
    <text evidence="9">The sequence shown here is derived from an EMBL/GenBank/DDBJ whole genome shotgun (WGS) entry which is preliminary data.</text>
</comment>
<reference evidence="9" key="1">
    <citation type="submission" date="2023-03" db="EMBL/GenBank/DDBJ databases">
        <title>Massive genome expansion in bonnet fungi (Mycena s.s.) driven by repeated elements and novel gene families across ecological guilds.</title>
        <authorList>
            <consortium name="Lawrence Berkeley National Laboratory"/>
            <person name="Harder C.B."/>
            <person name="Miyauchi S."/>
            <person name="Viragh M."/>
            <person name="Kuo A."/>
            <person name="Thoen E."/>
            <person name="Andreopoulos B."/>
            <person name="Lu D."/>
            <person name="Skrede I."/>
            <person name="Drula E."/>
            <person name="Henrissat B."/>
            <person name="Morin E."/>
            <person name="Kohler A."/>
            <person name="Barry K."/>
            <person name="LaButti K."/>
            <person name="Morin E."/>
            <person name="Salamov A."/>
            <person name="Lipzen A."/>
            <person name="Mereny Z."/>
            <person name="Hegedus B."/>
            <person name="Baldrian P."/>
            <person name="Stursova M."/>
            <person name="Weitz H."/>
            <person name="Taylor A."/>
            <person name="Grigoriev I.V."/>
            <person name="Nagy L.G."/>
            <person name="Martin F."/>
            <person name="Kauserud H."/>
        </authorList>
    </citation>
    <scope>NUCLEOTIDE SEQUENCE</scope>
    <source>
        <strain evidence="9">CBHHK200</strain>
    </source>
</reference>
<evidence type="ECO:0000313" key="9">
    <source>
        <dbReference type="EMBL" id="KAJ7043369.1"/>
    </source>
</evidence>
<protein>
    <recommendedName>
        <fullName evidence="8">Zn(2)-C6 fungal-type domain-containing protein</fullName>
    </recommendedName>
</protein>
<evidence type="ECO:0000313" key="10">
    <source>
        <dbReference type="Proteomes" id="UP001218188"/>
    </source>
</evidence>
<feature type="compositionally biased region" description="Basic residues" evidence="7">
    <location>
        <begin position="82"/>
        <end position="103"/>
    </location>
</feature>
<gene>
    <name evidence="9" type="ORF">C8F04DRAFT_1074538</name>
</gene>